<dbReference type="AlphaFoldDB" id="A0AAE1U8L7"/>
<dbReference type="EMBL" id="JAWZYT010001658">
    <property type="protein sequence ID" value="KAK4310235.1"/>
    <property type="molecule type" value="Genomic_DNA"/>
</dbReference>
<name>A0AAE1U8L7_9EUCA</name>
<keyword evidence="1" id="KW-0472">Membrane</keyword>
<proteinExistence type="predicted"/>
<keyword evidence="1" id="KW-0812">Transmembrane</keyword>
<evidence type="ECO:0000313" key="3">
    <source>
        <dbReference type="Proteomes" id="UP001292094"/>
    </source>
</evidence>
<feature type="transmembrane region" description="Helical" evidence="1">
    <location>
        <begin position="35"/>
        <end position="62"/>
    </location>
</feature>
<evidence type="ECO:0000256" key="1">
    <source>
        <dbReference type="SAM" id="Phobius"/>
    </source>
</evidence>
<keyword evidence="3" id="KW-1185">Reference proteome</keyword>
<comment type="caution">
    <text evidence="2">The sequence shown here is derived from an EMBL/GenBank/DDBJ whole genome shotgun (WGS) entry which is preliminary data.</text>
</comment>
<reference evidence="2" key="1">
    <citation type="submission" date="2023-11" db="EMBL/GenBank/DDBJ databases">
        <title>Genome assemblies of two species of porcelain crab, Petrolisthes cinctipes and Petrolisthes manimaculis (Anomura: Porcellanidae).</title>
        <authorList>
            <person name="Angst P."/>
        </authorList>
    </citation>
    <scope>NUCLEOTIDE SEQUENCE</scope>
    <source>
        <strain evidence="2">PB745_02</strain>
        <tissue evidence="2">Gill</tissue>
    </source>
</reference>
<gene>
    <name evidence="2" type="ORF">Pmani_018183</name>
</gene>
<organism evidence="2 3">
    <name type="scientific">Petrolisthes manimaculis</name>
    <dbReference type="NCBI Taxonomy" id="1843537"/>
    <lineage>
        <taxon>Eukaryota</taxon>
        <taxon>Metazoa</taxon>
        <taxon>Ecdysozoa</taxon>
        <taxon>Arthropoda</taxon>
        <taxon>Crustacea</taxon>
        <taxon>Multicrustacea</taxon>
        <taxon>Malacostraca</taxon>
        <taxon>Eumalacostraca</taxon>
        <taxon>Eucarida</taxon>
        <taxon>Decapoda</taxon>
        <taxon>Pleocyemata</taxon>
        <taxon>Anomura</taxon>
        <taxon>Galatheoidea</taxon>
        <taxon>Porcellanidae</taxon>
        <taxon>Petrolisthes</taxon>
    </lineage>
</organism>
<dbReference type="Proteomes" id="UP001292094">
    <property type="component" value="Unassembled WGS sequence"/>
</dbReference>
<evidence type="ECO:0000313" key="2">
    <source>
        <dbReference type="EMBL" id="KAK4310235.1"/>
    </source>
</evidence>
<accession>A0AAE1U8L7</accession>
<protein>
    <submittedName>
        <fullName evidence="2">Uncharacterized protein</fullName>
    </submittedName>
</protein>
<keyword evidence="1" id="KW-1133">Transmembrane helix</keyword>
<sequence>MLLANYVVLIPLTAVPTLRRPVLHCLLHTLRLTSAAAAAAAAAALWVLPLLLMLLAATNVVVSAAPSLSVGPKAGSLVPIPRLSFFSTSASALHLTSSFLSILPASCSLTPSLS</sequence>